<organism evidence="2 3">
    <name type="scientific">Laodelphax striatellus</name>
    <name type="common">Small brown planthopper</name>
    <name type="synonym">Delphax striatella</name>
    <dbReference type="NCBI Taxonomy" id="195883"/>
    <lineage>
        <taxon>Eukaryota</taxon>
        <taxon>Metazoa</taxon>
        <taxon>Ecdysozoa</taxon>
        <taxon>Arthropoda</taxon>
        <taxon>Hexapoda</taxon>
        <taxon>Insecta</taxon>
        <taxon>Pterygota</taxon>
        <taxon>Neoptera</taxon>
        <taxon>Paraneoptera</taxon>
        <taxon>Hemiptera</taxon>
        <taxon>Auchenorrhyncha</taxon>
        <taxon>Fulgoroidea</taxon>
        <taxon>Delphacidae</taxon>
        <taxon>Criomorphinae</taxon>
        <taxon>Laodelphax</taxon>
    </lineage>
</organism>
<proteinExistence type="predicted"/>
<evidence type="ECO:0000256" key="1">
    <source>
        <dbReference type="SAM" id="MobiDB-lite"/>
    </source>
</evidence>
<dbReference type="Proteomes" id="UP000291343">
    <property type="component" value="Unassembled WGS sequence"/>
</dbReference>
<sequence length="109" mass="11828">MTMKAASTAKPKPASAVIDKLLPGEGLNKPISRTITSVESVNKQNIAKSATIPVAAPIVSEGKQKAAAQKSAKKIDKQATVDRPAKEKLNLMRRRSVIDKRGRKKRIRD</sequence>
<comment type="caution">
    <text evidence="2">The sequence shown here is derived from an EMBL/GenBank/DDBJ whole genome shotgun (WGS) entry which is preliminary data.</text>
</comment>
<feature type="region of interest" description="Disordered" evidence="1">
    <location>
        <begin position="69"/>
        <end position="88"/>
    </location>
</feature>
<gene>
    <name evidence="2" type="ORF">LSTR_LSTR010868</name>
</gene>
<evidence type="ECO:0000313" key="3">
    <source>
        <dbReference type="Proteomes" id="UP000291343"/>
    </source>
</evidence>
<reference evidence="2 3" key="1">
    <citation type="journal article" date="2017" name="Gigascience">
        <title>Genome sequence of the small brown planthopper, Laodelphax striatellus.</title>
        <authorList>
            <person name="Zhu J."/>
            <person name="Jiang F."/>
            <person name="Wang X."/>
            <person name="Yang P."/>
            <person name="Bao Y."/>
            <person name="Zhao W."/>
            <person name="Wang W."/>
            <person name="Lu H."/>
            <person name="Wang Q."/>
            <person name="Cui N."/>
            <person name="Li J."/>
            <person name="Chen X."/>
            <person name="Luo L."/>
            <person name="Yu J."/>
            <person name="Kang L."/>
            <person name="Cui F."/>
        </authorList>
    </citation>
    <scope>NUCLEOTIDE SEQUENCE [LARGE SCALE GENOMIC DNA]</scope>
    <source>
        <strain evidence="2">Lst14</strain>
    </source>
</reference>
<keyword evidence="3" id="KW-1185">Reference proteome</keyword>
<dbReference type="AlphaFoldDB" id="A0A482WPR6"/>
<dbReference type="EMBL" id="QKKF02029744">
    <property type="protein sequence ID" value="RZF35010.1"/>
    <property type="molecule type" value="Genomic_DNA"/>
</dbReference>
<dbReference type="InParanoid" id="A0A482WPR6"/>
<name>A0A482WPR6_LAOST</name>
<accession>A0A482WPR6</accession>
<protein>
    <submittedName>
        <fullName evidence="2">Uncharacterized protein</fullName>
    </submittedName>
</protein>
<evidence type="ECO:0000313" key="2">
    <source>
        <dbReference type="EMBL" id="RZF35010.1"/>
    </source>
</evidence>
<feature type="compositionally biased region" description="Basic and acidic residues" evidence="1">
    <location>
        <begin position="73"/>
        <end position="88"/>
    </location>
</feature>